<keyword evidence="3" id="KW-1185">Reference proteome</keyword>
<accession>A0AAV2AT95</accession>
<reference evidence="2 3" key="1">
    <citation type="submission" date="2024-04" db="EMBL/GenBank/DDBJ databases">
        <authorList>
            <person name="Rising A."/>
            <person name="Reimegard J."/>
            <person name="Sonavane S."/>
            <person name="Akerstrom W."/>
            <person name="Nylinder S."/>
            <person name="Hedman E."/>
            <person name="Kallberg Y."/>
        </authorList>
    </citation>
    <scope>NUCLEOTIDE SEQUENCE [LARGE SCALE GENOMIC DNA]</scope>
</reference>
<dbReference type="GO" id="GO:0003824">
    <property type="term" value="F:catalytic activity"/>
    <property type="evidence" value="ECO:0007669"/>
    <property type="project" value="InterPro"/>
</dbReference>
<dbReference type="AlphaFoldDB" id="A0AAV2AT95"/>
<protein>
    <recommendedName>
        <fullName evidence="1">Winged helix-turn-helix domain-containing protein</fullName>
    </recommendedName>
</protein>
<proteinExistence type="predicted"/>
<evidence type="ECO:0000313" key="2">
    <source>
        <dbReference type="EMBL" id="CAL1287067.1"/>
    </source>
</evidence>
<dbReference type="InterPro" id="IPR055121">
    <property type="entry name" value="HTH_69"/>
</dbReference>
<feature type="domain" description="Winged helix-turn-helix" evidence="1">
    <location>
        <begin position="175"/>
        <end position="231"/>
    </location>
</feature>
<dbReference type="PANTHER" id="PTHR47705:SF1">
    <property type="entry name" value="PNP_UDP_1 DOMAIN-CONTAINING PROTEIN"/>
    <property type="match status" value="1"/>
</dbReference>
<sequence>MYNDEQIVMTPTKRSQNHNTVMMERLKISELDQNNVIHCGGGDHKGIVIFKEPRAGKGTPKPPELVLGFKVMLKSSSSNRHEQENWQLKFWFKNVQDQEKIENAESFLTELISCGERPRDSVAFIKKILKLMQLNYPVIQKVEVEMKKEEEIKVTPPSPATSVEAKITSSKLTADQEKVLDIIETVYPNSLSVANIAKSSNISEEATQEHLMALQARGLVKCMSNGNYMRTTKNDTDVKMVKQMPMVAQSKQPVIAIITAQYCEKLAVDSMIDNKETFVKFKTEGESNVYTLGNIGPHRVVSTKLPATGMARGAMIAAGSTTTRLLALLTKLMNCSLMIKGNCVFFCWSKWPEIHGRTQDRNLTDLFQEWIMFSLLELVAVSLTAMIIPNMSGWAMLLSLLLQIINIHMCICTARPSKMLSILKKMISCLQNKFPSRHGALLV</sequence>
<dbReference type="GO" id="GO:0009116">
    <property type="term" value="P:nucleoside metabolic process"/>
    <property type="evidence" value="ECO:0007669"/>
    <property type="project" value="InterPro"/>
</dbReference>
<evidence type="ECO:0000313" key="3">
    <source>
        <dbReference type="Proteomes" id="UP001497382"/>
    </source>
</evidence>
<comment type="caution">
    <text evidence="2">The sequence shown here is derived from an EMBL/GenBank/DDBJ whole genome shotgun (WGS) entry which is preliminary data.</text>
</comment>
<name>A0AAV2AT95_9ARAC</name>
<dbReference type="Pfam" id="PF22979">
    <property type="entry name" value="HTH_69"/>
    <property type="match status" value="1"/>
</dbReference>
<dbReference type="Gene3D" id="1.10.10.10">
    <property type="entry name" value="Winged helix-like DNA-binding domain superfamily/Winged helix DNA-binding domain"/>
    <property type="match status" value="1"/>
</dbReference>
<dbReference type="Gene3D" id="3.40.50.1580">
    <property type="entry name" value="Nucleoside phosphorylase domain"/>
    <property type="match status" value="1"/>
</dbReference>
<gene>
    <name evidence="2" type="ORF">LARSCL_LOCUS14602</name>
</gene>
<dbReference type="Proteomes" id="UP001497382">
    <property type="component" value="Unassembled WGS sequence"/>
</dbReference>
<dbReference type="InterPro" id="IPR036388">
    <property type="entry name" value="WH-like_DNA-bd_sf"/>
</dbReference>
<evidence type="ECO:0000259" key="1">
    <source>
        <dbReference type="Pfam" id="PF22979"/>
    </source>
</evidence>
<dbReference type="PANTHER" id="PTHR47705">
    <property type="entry name" value="AGAP000321-PA"/>
    <property type="match status" value="1"/>
</dbReference>
<dbReference type="InterPro" id="IPR035994">
    <property type="entry name" value="Nucleoside_phosphorylase_sf"/>
</dbReference>
<dbReference type="EMBL" id="CAXIEN010000212">
    <property type="protein sequence ID" value="CAL1287067.1"/>
    <property type="molecule type" value="Genomic_DNA"/>
</dbReference>
<organism evidence="2 3">
    <name type="scientific">Larinioides sclopetarius</name>
    <dbReference type="NCBI Taxonomy" id="280406"/>
    <lineage>
        <taxon>Eukaryota</taxon>
        <taxon>Metazoa</taxon>
        <taxon>Ecdysozoa</taxon>
        <taxon>Arthropoda</taxon>
        <taxon>Chelicerata</taxon>
        <taxon>Arachnida</taxon>
        <taxon>Araneae</taxon>
        <taxon>Araneomorphae</taxon>
        <taxon>Entelegynae</taxon>
        <taxon>Araneoidea</taxon>
        <taxon>Araneidae</taxon>
        <taxon>Larinioides</taxon>
    </lineage>
</organism>